<protein>
    <submittedName>
        <fullName evidence="1">Uncharacterized protein</fullName>
    </submittedName>
</protein>
<accession>A0A645AFV1</accession>
<dbReference type="EMBL" id="VSSQ01013693">
    <property type="protein sequence ID" value="MPM52059.1"/>
    <property type="molecule type" value="Genomic_DNA"/>
</dbReference>
<proteinExistence type="predicted"/>
<dbReference type="AlphaFoldDB" id="A0A645AFV1"/>
<comment type="caution">
    <text evidence="1">The sequence shown here is derived from an EMBL/GenBank/DDBJ whole genome shotgun (WGS) entry which is preliminary data.</text>
</comment>
<gene>
    <name evidence="1" type="ORF">SDC9_98812</name>
</gene>
<name>A0A645AFV1_9ZZZZ</name>
<organism evidence="1">
    <name type="scientific">bioreactor metagenome</name>
    <dbReference type="NCBI Taxonomy" id="1076179"/>
    <lineage>
        <taxon>unclassified sequences</taxon>
        <taxon>metagenomes</taxon>
        <taxon>ecological metagenomes</taxon>
    </lineage>
</organism>
<reference evidence="1" key="1">
    <citation type="submission" date="2019-08" db="EMBL/GenBank/DDBJ databases">
        <authorList>
            <person name="Kucharzyk K."/>
            <person name="Murdoch R.W."/>
            <person name="Higgins S."/>
            <person name="Loffler F."/>
        </authorList>
    </citation>
    <scope>NUCLEOTIDE SEQUENCE</scope>
</reference>
<sequence length="419" mass="46274">MLQLAMAKVAVTPDGRGAVGFLPVPAPQAPRDELFARLFLLGDGTEYALIVALDYGGLYLSAGAEWKVRLARAAGVPENRTLIHCIHQHDAPFVNIEAGRRIAPETDWSWLEPIVARLEQAAAKLPEQLRPVGRIGWSETRLHGYASNRRVPMADGSIAVRYSRCSDPAIKAMPVGIIDPMLRTLGFYGSDGELLASWSFYATHPQVANEGKRYSADAPGEAMRLLEERFPGAAHAFFNGCFGNVTAGKYTSTTDLEGNLRRFGRLLADGIERNIAAPEFMDAAAPCWRRGAFPFPAREFDEIELARRAEHSPLIRAALEAGAMWAQAHSEEFIIDLLRIGPVRLLFMDGELFIEYQLFCQSLIPDEKMAVIGNCGGNFYYIGTAEALSDPAGYETTGFCRVKPEFEALFQQTVRQLFQ</sequence>
<evidence type="ECO:0000313" key="1">
    <source>
        <dbReference type="EMBL" id="MPM52059.1"/>
    </source>
</evidence>